<dbReference type="PANTHER" id="PTHR47506:SF1">
    <property type="entry name" value="HTH-TYPE TRANSCRIPTIONAL REGULATOR YJDC"/>
    <property type="match status" value="1"/>
</dbReference>
<keyword evidence="2 4" id="KW-0238">DNA-binding</keyword>
<dbReference type="AlphaFoldDB" id="A0A975AYS8"/>
<dbReference type="InterPro" id="IPR001647">
    <property type="entry name" value="HTH_TetR"/>
</dbReference>
<dbReference type="InterPro" id="IPR036271">
    <property type="entry name" value="Tet_transcr_reg_TetR-rel_C_sf"/>
</dbReference>
<dbReference type="EMBL" id="CP046072">
    <property type="protein sequence ID" value="QSZ41082.1"/>
    <property type="molecule type" value="Genomic_DNA"/>
</dbReference>
<keyword evidence="7" id="KW-1185">Reference proteome</keyword>
<dbReference type="Proteomes" id="UP000671852">
    <property type="component" value="Chromosome"/>
</dbReference>
<sequence length="186" mass="21534">MARPIEYNLNEVLDSAMQLFWQKGYEGVSMGELVLHTGLNRATMYSLFKDKEGLFKDALENYYSKMSIRKLAVLKNNPGKKGIELFFETFSFNDNFKGCLFSNTMREKEFMHEETYNIPKDYFENVRLQMQINLEQASINGDFNGDAKSMALTLVTLIHGFHVYGKYNQSKEDSNAIITNILSMIR</sequence>
<keyword evidence="1" id="KW-0805">Transcription regulation</keyword>
<dbReference type="KEGG" id="saqt:GJV85_02770"/>
<dbReference type="PROSITE" id="PS50977">
    <property type="entry name" value="HTH_TETR_2"/>
    <property type="match status" value="1"/>
</dbReference>
<evidence type="ECO:0000256" key="2">
    <source>
        <dbReference type="ARBA" id="ARBA00023125"/>
    </source>
</evidence>
<organism evidence="6 7">
    <name type="scientific">Sulfurimonas aquatica</name>
    <dbReference type="NCBI Taxonomy" id="2672570"/>
    <lineage>
        <taxon>Bacteria</taxon>
        <taxon>Pseudomonadati</taxon>
        <taxon>Campylobacterota</taxon>
        <taxon>Epsilonproteobacteria</taxon>
        <taxon>Campylobacterales</taxon>
        <taxon>Sulfurimonadaceae</taxon>
        <taxon>Sulfurimonas</taxon>
    </lineage>
</organism>
<protein>
    <submittedName>
        <fullName evidence="6">TetR family transcriptional regulator</fullName>
    </submittedName>
</protein>
<evidence type="ECO:0000256" key="4">
    <source>
        <dbReference type="PROSITE-ProRule" id="PRU00335"/>
    </source>
</evidence>
<dbReference type="PRINTS" id="PR00455">
    <property type="entry name" value="HTHTETR"/>
</dbReference>
<dbReference type="GO" id="GO:0003677">
    <property type="term" value="F:DNA binding"/>
    <property type="evidence" value="ECO:0007669"/>
    <property type="project" value="UniProtKB-UniRule"/>
</dbReference>
<evidence type="ECO:0000313" key="6">
    <source>
        <dbReference type="EMBL" id="QSZ41082.1"/>
    </source>
</evidence>
<gene>
    <name evidence="6" type="ORF">GJV85_02770</name>
</gene>
<evidence type="ECO:0000256" key="3">
    <source>
        <dbReference type="ARBA" id="ARBA00023163"/>
    </source>
</evidence>
<dbReference type="Pfam" id="PF00440">
    <property type="entry name" value="TetR_N"/>
    <property type="match status" value="1"/>
</dbReference>
<reference evidence="6" key="2">
    <citation type="submission" date="2021-04" db="EMBL/GenBank/DDBJ databases">
        <title>Isolation and characterization of a novel species of the genus Sulfurimonas.</title>
        <authorList>
            <person name="Fukui M."/>
        </authorList>
    </citation>
    <scope>NUCLEOTIDE SEQUENCE</scope>
    <source>
        <strain evidence="6">H1576</strain>
    </source>
</reference>
<dbReference type="InterPro" id="IPR009057">
    <property type="entry name" value="Homeodomain-like_sf"/>
</dbReference>
<evidence type="ECO:0000256" key="1">
    <source>
        <dbReference type="ARBA" id="ARBA00023015"/>
    </source>
</evidence>
<dbReference type="Gene3D" id="1.10.10.60">
    <property type="entry name" value="Homeodomain-like"/>
    <property type="match status" value="1"/>
</dbReference>
<feature type="DNA-binding region" description="H-T-H motif" evidence="4">
    <location>
        <begin position="29"/>
        <end position="48"/>
    </location>
</feature>
<feature type="domain" description="HTH tetR-type" evidence="5">
    <location>
        <begin position="6"/>
        <end position="66"/>
    </location>
</feature>
<proteinExistence type="predicted"/>
<dbReference type="RefSeq" id="WP_207562354.1">
    <property type="nucleotide sequence ID" value="NZ_CP046072.1"/>
</dbReference>
<dbReference type="SUPFAM" id="SSF48498">
    <property type="entry name" value="Tetracyclin repressor-like, C-terminal domain"/>
    <property type="match status" value="1"/>
</dbReference>
<dbReference type="Gene3D" id="1.10.357.10">
    <property type="entry name" value="Tetracycline Repressor, domain 2"/>
    <property type="match status" value="1"/>
</dbReference>
<evidence type="ECO:0000313" key="7">
    <source>
        <dbReference type="Proteomes" id="UP000671852"/>
    </source>
</evidence>
<accession>A0A975AYS8</accession>
<evidence type="ECO:0000259" key="5">
    <source>
        <dbReference type="PROSITE" id="PS50977"/>
    </source>
</evidence>
<name>A0A975AYS8_9BACT</name>
<reference evidence="6" key="1">
    <citation type="submission" date="2019-11" db="EMBL/GenBank/DDBJ databases">
        <authorList>
            <person name="Kojima H."/>
        </authorList>
    </citation>
    <scope>NUCLEOTIDE SEQUENCE</scope>
    <source>
        <strain evidence="6">H1576</strain>
    </source>
</reference>
<dbReference type="SUPFAM" id="SSF46689">
    <property type="entry name" value="Homeodomain-like"/>
    <property type="match status" value="1"/>
</dbReference>
<dbReference type="PANTHER" id="PTHR47506">
    <property type="entry name" value="TRANSCRIPTIONAL REGULATORY PROTEIN"/>
    <property type="match status" value="1"/>
</dbReference>
<keyword evidence="3" id="KW-0804">Transcription</keyword>